<dbReference type="PANTHER" id="PTHR33909:SF1">
    <property type="entry name" value="SEC TRANSLOCON ACCESSORY COMPLEX SUBUNIT YAJC"/>
    <property type="match status" value="1"/>
</dbReference>
<accession>A0A235BCA4</accession>
<dbReference type="Proteomes" id="UP000215459">
    <property type="component" value="Unassembled WGS sequence"/>
</dbReference>
<dbReference type="AlphaFoldDB" id="A0A235BCA4"/>
<feature type="compositionally biased region" description="Basic and acidic residues" evidence="10">
    <location>
        <begin position="88"/>
        <end position="106"/>
    </location>
</feature>
<evidence type="ECO:0000256" key="1">
    <source>
        <dbReference type="ARBA" id="ARBA00004162"/>
    </source>
</evidence>
<keyword evidence="6" id="KW-0653">Protein transport</keyword>
<protein>
    <submittedName>
        <fullName evidence="12">Preprotein translocase subunit YajC</fullName>
    </submittedName>
</protein>
<keyword evidence="9 11" id="KW-0472">Membrane</keyword>
<proteinExistence type="inferred from homology"/>
<name>A0A235BCA4_9BACL</name>
<evidence type="ECO:0000256" key="10">
    <source>
        <dbReference type="SAM" id="MobiDB-lite"/>
    </source>
</evidence>
<evidence type="ECO:0000256" key="4">
    <source>
        <dbReference type="ARBA" id="ARBA00022475"/>
    </source>
</evidence>
<keyword evidence="4" id="KW-1003">Cell membrane</keyword>
<dbReference type="PRINTS" id="PR01853">
    <property type="entry name" value="YAJCTRNLCASE"/>
</dbReference>
<dbReference type="NCBIfam" id="TIGR00739">
    <property type="entry name" value="yajC"/>
    <property type="match status" value="1"/>
</dbReference>
<evidence type="ECO:0000256" key="2">
    <source>
        <dbReference type="ARBA" id="ARBA00006742"/>
    </source>
</evidence>
<evidence type="ECO:0000313" key="12">
    <source>
        <dbReference type="EMBL" id="OYD09908.1"/>
    </source>
</evidence>
<organism evidence="12 13">
    <name type="scientific">Paludifilum halophilum</name>
    <dbReference type="NCBI Taxonomy" id="1642702"/>
    <lineage>
        <taxon>Bacteria</taxon>
        <taxon>Bacillati</taxon>
        <taxon>Bacillota</taxon>
        <taxon>Bacilli</taxon>
        <taxon>Bacillales</taxon>
        <taxon>Thermoactinomycetaceae</taxon>
        <taxon>Paludifilum</taxon>
    </lineage>
</organism>
<dbReference type="OrthoDB" id="9800132at2"/>
<evidence type="ECO:0000256" key="7">
    <source>
        <dbReference type="ARBA" id="ARBA00022989"/>
    </source>
</evidence>
<keyword evidence="13" id="KW-1185">Reference proteome</keyword>
<sequence length="106" mass="12110">MDAFVQFLPLILIFAIFYFLLLRPQQKRAKERNAMLAALKKGDKVITIGGIHGTIMDLNDERITLKVNDTTRLVFERSSVNAVVNSDGGEKKNEEDKKEEKDKDEK</sequence>
<evidence type="ECO:0000313" key="13">
    <source>
        <dbReference type="Proteomes" id="UP000215459"/>
    </source>
</evidence>
<evidence type="ECO:0000256" key="3">
    <source>
        <dbReference type="ARBA" id="ARBA00022448"/>
    </source>
</evidence>
<dbReference type="GO" id="GO:0015031">
    <property type="term" value="P:protein transport"/>
    <property type="evidence" value="ECO:0007669"/>
    <property type="project" value="UniProtKB-KW"/>
</dbReference>
<dbReference type="SMART" id="SM01323">
    <property type="entry name" value="YajC"/>
    <property type="match status" value="1"/>
</dbReference>
<gene>
    <name evidence="12" type="primary">yajC</name>
    <name evidence="12" type="ORF">CHM34_02735</name>
</gene>
<feature type="region of interest" description="Disordered" evidence="10">
    <location>
        <begin position="85"/>
        <end position="106"/>
    </location>
</feature>
<dbReference type="EMBL" id="NOWF01000001">
    <property type="protein sequence ID" value="OYD09908.1"/>
    <property type="molecule type" value="Genomic_DNA"/>
</dbReference>
<reference evidence="12 13" key="1">
    <citation type="submission" date="2017-07" db="EMBL/GenBank/DDBJ databases">
        <title>The genome sequence of Paludifilum halophilum highlights mechanisms for microbial adaptation to high salt environemnts.</title>
        <authorList>
            <person name="Belbahri L."/>
        </authorList>
    </citation>
    <scope>NUCLEOTIDE SEQUENCE [LARGE SCALE GENOMIC DNA]</scope>
    <source>
        <strain evidence="12 13">DSM 102817</strain>
    </source>
</reference>
<dbReference type="Pfam" id="PF02699">
    <property type="entry name" value="YajC"/>
    <property type="match status" value="1"/>
</dbReference>
<evidence type="ECO:0000256" key="6">
    <source>
        <dbReference type="ARBA" id="ARBA00022927"/>
    </source>
</evidence>
<dbReference type="PANTHER" id="PTHR33909">
    <property type="entry name" value="SEC TRANSLOCON ACCESSORY COMPLEX SUBUNIT YAJC"/>
    <property type="match status" value="1"/>
</dbReference>
<keyword evidence="3" id="KW-0813">Transport</keyword>
<comment type="subcellular location">
    <subcellularLocation>
        <location evidence="1">Cell membrane</location>
        <topology evidence="1">Single-pass membrane protein</topology>
    </subcellularLocation>
</comment>
<dbReference type="GO" id="GO:0005886">
    <property type="term" value="C:plasma membrane"/>
    <property type="evidence" value="ECO:0007669"/>
    <property type="project" value="UniProtKB-SubCell"/>
</dbReference>
<keyword evidence="7 11" id="KW-1133">Transmembrane helix</keyword>
<comment type="similarity">
    <text evidence="2">Belongs to the YajC family.</text>
</comment>
<keyword evidence="5 11" id="KW-0812">Transmembrane</keyword>
<dbReference type="RefSeq" id="WP_094263010.1">
    <property type="nucleotide sequence ID" value="NZ_NOWF01000001.1"/>
</dbReference>
<feature type="transmembrane region" description="Helical" evidence="11">
    <location>
        <begin position="6"/>
        <end position="22"/>
    </location>
</feature>
<evidence type="ECO:0000256" key="8">
    <source>
        <dbReference type="ARBA" id="ARBA00023010"/>
    </source>
</evidence>
<evidence type="ECO:0000256" key="9">
    <source>
        <dbReference type="ARBA" id="ARBA00023136"/>
    </source>
</evidence>
<comment type="caution">
    <text evidence="12">The sequence shown here is derived from an EMBL/GenBank/DDBJ whole genome shotgun (WGS) entry which is preliminary data.</text>
</comment>
<keyword evidence="8" id="KW-0811">Translocation</keyword>
<evidence type="ECO:0000256" key="11">
    <source>
        <dbReference type="SAM" id="Phobius"/>
    </source>
</evidence>
<dbReference type="InterPro" id="IPR003849">
    <property type="entry name" value="Preprotein_translocase_YajC"/>
</dbReference>
<evidence type="ECO:0000256" key="5">
    <source>
        <dbReference type="ARBA" id="ARBA00022692"/>
    </source>
</evidence>